<sequence length="259" mass="30151">MEVLKQVIRLMKRIEGAFCPWSYLDQMDYFQQGGCNEEEAYAYANSNMGRSARYYPHYQMWVSHLVNRLIKAGIITCEYETAELRMEDVPVENLLCIVSDECSEGLKVADGQRKRTIDAIMKALGFELLEVAELEDLDHILSRDQKAAFYRAFDEFRCDFYGEEREFVIVLIKGENAPLLSETDIFMELDYFVISFEDFFIMIYPSETGFCDGYVEITYGIGFLSWNLIPLLQMLYGKLNGNVEEFFKHSVMEQEAQPL</sequence>
<dbReference type="RefSeq" id="WP_118562745.1">
    <property type="nucleotide sequence ID" value="NZ_JBBMFJ010000012.1"/>
</dbReference>
<evidence type="ECO:0000313" key="1">
    <source>
        <dbReference type="EMBL" id="MEQ2562965.1"/>
    </source>
</evidence>
<organism evidence="1 2">
    <name type="scientific">Ventrimonas faecis</name>
    <dbReference type="NCBI Taxonomy" id="3133170"/>
    <lineage>
        <taxon>Bacteria</taxon>
        <taxon>Bacillati</taxon>
        <taxon>Bacillota</taxon>
        <taxon>Clostridia</taxon>
        <taxon>Lachnospirales</taxon>
        <taxon>Lachnospiraceae</taxon>
        <taxon>Ventrimonas</taxon>
    </lineage>
</organism>
<protein>
    <submittedName>
        <fullName evidence="1">Uncharacterized protein</fullName>
    </submittedName>
</protein>
<dbReference type="EMBL" id="JBBMFJ010000012">
    <property type="protein sequence ID" value="MEQ2562965.1"/>
    <property type="molecule type" value="Genomic_DNA"/>
</dbReference>
<dbReference type="Proteomes" id="UP001437460">
    <property type="component" value="Unassembled WGS sequence"/>
</dbReference>
<evidence type="ECO:0000313" key="2">
    <source>
        <dbReference type="Proteomes" id="UP001437460"/>
    </source>
</evidence>
<keyword evidence="2" id="KW-1185">Reference proteome</keyword>
<accession>A0ABV1HKX7</accession>
<gene>
    <name evidence="1" type="ORF">WMO41_07275</name>
</gene>
<proteinExistence type="predicted"/>
<name>A0ABV1HKX7_9FIRM</name>
<comment type="caution">
    <text evidence="1">The sequence shown here is derived from an EMBL/GenBank/DDBJ whole genome shotgun (WGS) entry which is preliminary data.</text>
</comment>
<reference evidence="1 2" key="1">
    <citation type="submission" date="2024-03" db="EMBL/GenBank/DDBJ databases">
        <title>Human intestinal bacterial collection.</title>
        <authorList>
            <person name="Pauvert C."/>
            <person name="Hitch T.C.A."/>
            <person name="Clavel T."/>
        </authorList>
    </citation>
    <scope>NUCLEOTIDE SEQUENCE [LARGE SCALE GENOMIC DNA]</scope>
    <source>
        <strain evidence="1 2">CLA-AP-H27</strain>
    </source>
</reference>